<evidence type="ECO:0000256" key="1">
    <source>
        <dbReference type="SAM" id="Phobius"/>
    </source>
</evidence>
<dbReference type="InterPro" id="IPR005182">
    <property type="entry name" value="YdbS-like_PH"/>
</dbReference>
<sequence>MTVLPPRALDAGIAGWRGVSNRLVWVDVAAILMSAVFGAFVGLALLLLVFPDGWIGPVVLAAVAVVTVIRLVIAPRRVRAIGWILRDDDLVVRRGILLSRLVAVPYGRMQLVDVNRGPVARLLGLAELRLVTAAATSDVTLPGLPEQEAAELRDALVERAEERRVGL</sequence>
<protein>
    <submittedName>
        <fullName evidence="3">PH domain-containing protein</fullName>
    </submittedName>
</protein>
<dbReference type="PANTHER" id="PTHR34473">
    <property type="entry name" value="UPF0699 TRANSMEMBRANE PROTEIN YDBS"/>
    <property type="match status" value="1"/>
</dbReference>
<name>A0A3A1U5D0_9MICO</name>
<proteinExistence type="predicted"/>
<dbReference type="OrthoDB" id="7364633at2"/>
<feature type="domain" description="YdbS-like PH" evidence="2">
    <location>
        <begin position="79"/>
        <end position="155"/>
    </location>
</feature>
<keyword evidence="4" id="KW-1185">Reference proteome</keyword>
<dbReference type="Pfam" id="PF03703">
    <property type="entry name" value="bPH_2"/>
    <property type="match status" value="1"/>
</dbReference>
<dbReference type="EMBL" id="QXTG01000001">
    <property type="protein sequence ID" value="RIX30238.1"/>
    <property type="molecule type" value="Genomic_DNA"/>
</dbReference>
<comment type="caution">
    <text evidence="3">The sequence shown here is derived from an EMBL/GenBank/DDBJ whole genome shotgun (WGS) entry which is preliminary data.</text>
</comment>
<organism evidence="3 4">
    <name type="scientific">Amnibacterium setariae</name>
    <dbReference type="NCBI Taxonomy" id="2306585"/>
    <lineage>
        <taxon>Bacteria</taxon>
        <taxon>Bacillati</taxon>
        <taxon>Actinomycetota</taxon>
        <taxon>Actinomycetes</taxon>
        <taxon>Micrococcales</taxon>
        <taxon>Microbacteriaceae</taxon>
        <taxon>Amnibacterium</taxon>
    </lineage>
</organism>
<keyword evidence="1" id="KW-0472">Membrane</keyword>
<dbReference type="PANTHER" id="PTHR34473:SF3">
    <property type="entry name" value="TRANSMEMBRANE PROTEIN-RELATED"/>
    <property type="match status" value="1"/>
</dbReference>
<keyword evidence="1" id="KW-1133">Transmembrane helix</keyword>
<accession>A0A3A1U5D0</accession>
<evidence type="ECO:0000313" key="4">
    <source>
        <dbReference type="Proteomes" id="UP000265742"/>
    </source>
</evidence>
<feature type="transmembrane region" description="Helical" evidence="1">
    <location>
        <begin position="23"/>
        <end position="48"/>
    </location>
</feature>
<reference evidence="4" key="1">
    <citation type="submission" date="2018-09" db="EMBL/GenBank/DDBJ databases">
        <authorList>
            <person name="Kim I."/>
        </authorList>
    </citation>
    <scope>NUCLEOTIDE SEQUENCE [LARGE SCALE GENOMIC DNA]</scope>
    <source>
        <strain evidence="4">DD4a</strain>
    </source>
</reference>
<dbReference type="RefSeq" id="WP_119480601.1">
    <property type="nucleotide sequence ID" value="NZ_QXTG01000001.1"/>
</dbReference>
<evidence type="ECO:0000259" key="2">
    <source>
        <dbReference type="Pfam" id="PF03703"/>
    </source>
</evidence>
<keyword evidence="1" id="KW-0812">Transmembrane</keyword>
<dbReference type="Proteomes" id="UP000265742">
    <property type="component" value="Unassembled WGS sequence"/>
</dbReference>
<feature type="transmembrane region" description="Helical" evidence="1">
    <location>
        <begin position="54"/>
        <end position="73"/>
    </location>
</feature>
<gene>
    <name evidence="3" type="ORF">D1781_01990</name>
</gene>
<evidence type="ECO:0000313" key="3">
    <source>
        <dbReference type="EMBL" id="RIX30238.1"/>
    </source>
</evidence>
<dbReference type="AlphaFoldDB" id="A0A3A1U5D0"/>